<keyword evidence="6 7" id="KW-0472">Membrane</keyword>
<evidence type="ECO:0000256" key="4">
    <source>
        <dbReference type="ARBA" id="ARBA00022692"/>
    </source>
</evidence>
<dbReference type="InterPro" id="IPR035906">
    <property type="entry name" value="MetI-like_sf"/>
</dbReference>
<dbReference type="GO" id="GO:0055085">
    <property type="term" value="P:transmembrane transport"/>
    <property type="evidence" value="ECO:0007669"/>
    <property type="project" value="InterPro"/>
</dbReference>
<dbReference type="GO" id="GO:0005886">
    <property type="term" value="C:plasma membrane"/>
    <property type="evidence" value="ECO:0007669"/>
    <property type="project" value="UniProtKB-SubCell"/>
</dbReference>
<comment type="subcellular location">
    <subcellularLocation>
        <location evidence="1">Cell membrane</location>
        <topology evidence="1">Multi-pass membrane protein</topology>
    </subcellularLocation>
</comment>
<evidence type="ECO:0000259" key="8">
    <source>
        <dbReference type="PROSITE" id="PS50928"/>
    </source>
</evidence>
<dbReference type="Gene3D" id="1.10.3720.10">
    <property type="entry name" value="MetI-like"/>
    <property type="match status" value="1"/>
</dbReference>
<reference evidence="9" key="1">
    <citation type="journal article" date="2013" name="Environ. Microbiol.">
        <title>Microbiota from the distal guts of lean and obese adolescents exhibit partial functional redundancy besides clear differences in community structure.</title>
        <authorList>
            <person name="Ferrer M."/>
            <person name="Ruiz A."/>
            <person name="Lanza F."/>
            <person name="Haange S.B."/>
            <person name="Oberbach A."/>
            <person name="Till H."/>
            <person name="Bargiela R."/>
            <person name="Campoy C."/>
            <person name="Segura M.T."/>
            <person name="Richter M."/>
            <person name="von Bergen M."/>
            <person name="Seifert J."/>
            <person name="Suarez A."/>
        </authorList>
    </citation>
    <scope>NUCLEOTIDE SEQUENCE</scope>
</reference>
<evidence type="ECO:0000256" key="6">
    <source>
        <dbReference type="ARBA" id="ARBA00023136"/>
    </source>
</evidence>
<evidence type="ECO:0000256" key="3">
    <source>
        <dbReference type="ARBA" id="ARBA00022475"/>
    </source>
</evidence>
<evidence type="ECO:0000256" key="2">
    <source>
        <dbReference type="ARBA" id="ARBA00022448"/>
    </source>
</evidence>
<feature type="domain" description="ABC transmembrane type-1" evidence="8">
    <location>
        <begin position="1"/>
        <end position="108"/>
    </location>
</feature>
<organism evidence="9">
    <name type="scientific">human gut metagenome</name>
    <dbReference type="NCBI Taxonomy" id="408170"/>
    <lineage>
        <taxon>unclassified sequences</taxon>
        <taxon>metagenomes</taxon>
        <taxon>organismal metagenomes</taxon>
    </lineage>
</organism>
<keyword evidence="5 7" id="KW-1133">Transmembrane helix</keyword>
<dbReference type="AlphaFoldDB" id="K1RX96"/>
<dbReference type="InterPro" id="IPR000515">
    <property type="entry name" value="MetI-like"/>
</dbReference>
<evidence type="ECO:0000256" key="1">
    <source>
        <dbReference type="ARBA" id="ARBA00004651"/>
    </source>
</evidence>
<dbReference type="PANTHER" id="PTHR30465">
    <property type="entry name" value="INNER MEMBRANE ABC TRANSPORTER"/>
    <property type="match status" value="1"/>
</dbReference>
<comment type="caution">
    <text evidence="9">The sequence shown here is derived from an EMBL/GenBank/DDBJ whole genome shotgun (WGS) entry which is preliminary data.</text>
</comment>
<keyword evidence="3" id="KW-1003">Cell membrane</keyword>
<dbReference type="CDD" id="cd06261">
    <property type="entry name" value="TM_PBP2"/>
    <property type="match status" value="1"/>
</dbReference>
<dbReference type="SUPFAM" id="SSF161098">
    <property type="entry name" value="MetI-like"/>
    <property type="match status" value="1"/>
</dbReference>
<dbReference type="PROSITE" id="PS50928">
    <property type="entry name" value="ABC_TM1"/>
    <property type="match status" value="1"/>
</dbReference>
<accession>K1RX96</accession>
<keyword evidence="2" id="KW-0813">Transport</keyword>
<proteinExistence type="predicted"/>
<evidence type="ECO:0000256" key="7">
    <source>
        <dbReference type="SAM" id="Phobius"/>
    </source>
</evidence>
<evidence type="ECO:0000313" key="9">
    <source>
        <dbReference type="EMBL" id="EKC53132.1"/>
    </source>
</evidence>
<feature type="transmembrane region" description="Helical" evidence="7">
    <location>
        <begin position="40"/>
        <end position="67"/>
    </location>
</feature>
<dbReference type="EMBL" id="AJWZ01008792">
    <property type="protein sequence ID" value="EKC53132.1"/>
    <property type="molecule type" value="Genomic_DNA"/>
</dbReference>
<gene>
    <name evidence="9" type="ORF">OBE_12748</name>
</gene>
<sequence>MRYTRTNMLEVLNADYIRTARAKGLSEHVVIYKHAFRNTLIPLVTIIGGSLPGLFSGALITETLFSIPGIGYISYQSMVAGDIPFTMFYLSFMAVLTLVSNLLTDIMYAVVDPRVRIS</sequence>
<keyword evidence="4 7" id="KW-0812">Transmembrane</keyword>
<dbReference type="Pfam" id="PF00528">
    <property type="entry name" value="BPD_transp_1"/>
    <property type="match status" value="1"/>
</dbReference>
<name>K1RX96_9ZZZZ</name>
<protein>
    <submittedName>
        <fullName evidence="9">Binding-protein-dependent transport system inner membrane component</fullName>
    </submittedName>
</protein>
<feature type="transmembrane region" description="Helical" evidence="7">
    <location>
        <begin position="87"/>
        <end position="111"/>
    </location>
</feature>
<evidence type="ECO:0000256" key="5">
    <source>
        <dbReference type="ARBA" id="ARBA00022989"/>
    </source>
</evidence>
<dbReference type="PANTHER" id="PTHR30465:SF0">
    <property type="entry name" value="OLIGOPEPTIDE TRANSPORT SYSTEM PERMEASE PROTEIN APPB"/>
    <property type="match status" value="1"/>
</dbReference>